<comment type="caution">
    <text evidence="17">The sequence shown here is derived from an EMBL/GenBank/DDBJ whole genome shotgun (WGS) entry which is preliminary data.</text>
</comment>
<dbReference type="InterPro" id="IPR029045">
    <property type="entry name" value="ClpP/crotonase-like_dom_sf"/>
</dbReference>
<evidence type="ECO:0000259" key="16">
    <source>
        <dbReference type="Pfam" id="PF02737"/>
    </source>
</evidence>
<dbReference type="PROSITE" id="PS00166">
    <property type="entry name" value="ENOYL_COA_HYDRATASE"/>
    <property type="match status" value="1"/>
</dbReference>
<dbReference type="InterPro" id="IPR006176">
    <property type="entry name" value="3-OHacyl-CoA_DH_NAD-bd"/>
</dbReference>
<dbReference type="NCBIfam" id="NF008727">
    <property type="entry name" value="PRK11730.1"/>
    <property type="match status" value="1"/>
</dbReference>
<evidence type="ECO:0000256" key="4">
    <source>
        <dbReference type="ARBA" id="ARBA00012076"/>
    </source>
</evidence>
<dbReference type="Pfam" id="PF00725">
    <property type="entry name" value="3HCDH"/>
    <property type="match status" value="2"/>
</dbReference>
<dbReference type="Proteomes" id="UP001548189">
    <property type="component" value="Unassembled WGS sequence"/>
</dbReference>
<keyword evidence="7" id="KW-0560">Oxidoreductase</keyword>
<dbReference type="NCBIfam" id="TIGR02437">
    <property type="entry name" value="FadB"/>
    <property type="match status" value="1"/>
</dbReference>
<dbReference type="EMBL" id="JBEVCJ010000012">
    <property type="protein sequence ID" value="MET1255655.1"/>
    <property type="molecule type" value="Genomic_DNA"/>
</dbReference>
<dbReference type="Gene3D" id="1.10.1040.50">
    <property type="match status" value="1"/>
</dbReference>
<dbReference type="SUPFAM" id="SSF51735">
    <property type="entry name" value="NAD(P)-binding Rossmann-fold domains"/>
    <property type="match status" value="1"/>
</dbReference>
<dbReference type="InterPro" id="IPR008927">
    <property type="entry name" value="6-PGluconate_DH-like_C_sf"/>
</dbReference>
<dbReference type="Gene3D" id="3.40.50.720">
    <property type="entry name" value="NAD(P)-binding Rossmann-like Domain"/>
    <property type="match status" value="1"/>
</dbReference>
<evidence type="ECO:0000256" key="14">
    <source>
        <dbReference type="RuleBase" id="RU003707"/>
    </source>
</evidence>
<feature type="domain" description="3-hydroxyacyl-CoA dehydrogenase C-terminal" evidence="15">
    <location>
        <begin position="625"/>
        <end position="708"/>
    </location>
</feature>
<dbReference type="InterPro" id="IPR006180">
    <property type="entry name" value="3-OHacyl-CoA_DH_CS"/>
</dbReference>
<sequence length="714" mass="77449">MIYEGQSLQCQMLDNGIVEVIFDNKNESVNKFDQATLNEWREIINLLNNNSEVKGAIVTSPKSVFIVGADITEFLVMFANPRETMIKWCIEAGAIFSGFEALPFPTVAAINGFALGGGFEMALTCDYRVASTAASVGLPETQLGLIPGFGGTIRLPRLIGIDNAIEWIAMAKPYKPADALKTGAIDAVTEPEQLIEVALQMVNDAINGKLDWQAKRAEKQAPLKLNQVEATMAFTTAKGVVGAKALSHYPAPMEAIRVIEQTAHLPASEALKEEHEGFTTVCQSAQANAMVQIFLSDQLIKKKAKIAAKTASKQVKSAAVLGAGIMGGGIAYQSASKGIPVVMKDINTAALDLGISEAIKILNKGVQLGKVTPEKMAKVVASITPTLDYTTLQHVDFVVEAVVENPKVKDSVLQEVEKAIGSDAILASNTSTISIDKLATNLQHPEKFCGMHFFNPVHKMPLVEVIRGSQTSDDTIATTVAYASAMGKSAIVVKDCPGFFVNRVLFPYFRAFSQLLNDGADFRQLDKVMAAFGWPMGPAYLLDVVGIDTSFHCVDVLASGYPERMSALADDAIEKLYQAKKFGQKSGSGFYTYTKDKKGKPQKLVDDSIFELIGQPNTELNEDEIIDRMMIPFVFEVIRCLQEGIVDSAAECDMALIYGLGFPPFRGGALKYVDQIGINQFIENAKKYQHLGAAYEAPELLQQMAANNQNFYSA</sequence>
<dbReference type="PROSITE" id="PS00067">
    <property type="entry name" value="3HCDH"/>
    <property type="match status" value="1"/>
</dbReference>
<dbReference type="InterPro" id="IPR012799">
    <property type="entry name" value="FadB"/>
</dbReference>
<dbReference type="EC" id="4.2.1.17" evidence="4"/>
<evidence type="ECO:0000256" key="12">
    <source>
        <dbReference type="ARBA" id="ARBA00023268"/>
    </source>
</evidence>
<evidence type="ECO:0000256" key="3">
    <source>
        <dbReference type="ARBA" id="ARBA00008750"/>
    </source>
</evidence>
<dbReference type="Pfam" id="PF00378">
    <property type="entry name" value="ECH_1"/>
    <property type="match status" value="1"/>
</dbReference>
<dbReference type="InterPro" id="IPR006108">
    <property type="entry name" value="3HC_DH_C"/>
</dbReference>
<evidence type="ECO:0000256" key="10">
    <source>
        <dbReference type="ARBA" id="ARBA00023235"/>
    </source>
</evidence>
<evidence type="ECO:0000256" key="1">
    <source>
        <dbReference type="ARBA" id="ARBA00005005"/>
    </source>
</evidence>
<dbReference type="InterPro" id="IPR050136">
    <property type="entry name" value="FA_oxidation_alpha_subunit"/>
</dbReference>
<gene>
    <name evidence="17" type="primary">fadB</name>
    <name evidence="17" type="ORF">ABVT43_11010</name>
</gene>
<keyword evidence="18" id="KW-1185">Reference proteome</keyword>
<keyword evidence="6" id="KW-0442">Lipid degradation</keyword>
<dbReference type="PANTHER" id="PTHR43612:SF3">
    <property type="entry name" value="TRIFUNCTIONAL ENZYME SUBUNIT ALPHA, MITOCHONDRIAL"/>
    <property type="match status" value="1"/>
</dbReference>
<keyword evidence="10" id="KW-0413">Isomerase</keyword>
<keyword evidence="12" id="KW-0511">Multifunctional enzyme</keyword>
<reference evidence="17 18" key="1">
    <citation type="submission" date="2024-06" db="EMBL/GenBank/DDBJ databases">
        <authorList>
            <person name="Li F."/>
        </authorList>
    </citation>
    <scope>NUCLEOTIDE SEQUENCE [LARGE SCALE GENOMIC DNA]</scope>
    <source>
        <strain evidence="17 18">GXAS 311</strain>
    </source>
</reference>
<evidence type="ECO:0000256" key="2">
    <source>
        <dbReference type="ARBA" id="ARBA00007005"/>
    </source>
</evidence>
<evidence type="ECO:0000256" key="7">
    <source>
        <dbReference type="ARBA" id="ARBA00023002"/>
    </source>
</evidence>
<dbReference type="SUPFAM" id="SSF52096">
    <property type="entry name" value="ClpP/crotonase"/>
    <property type="match status" value="1"/>
</dbReference>
<evidence type="ECO:0000256" key="13">
    <source>
        <dbReference type="ARBA" id="ARBA00049556"/>
    </source>
</evidence>
<evidence type="ECO:0000259" key="15">
    <source>
        <dbReference type="Pfam" id="PF00725"/>
    </source>
</evidence>
<dbReference type="InterPro" id="IPR036291">
    <property type="entry name" value="NAD(P)-bd_dom_sf"/>
</dbReference>
<feature type="domain" description="3-hydroxyacyl-CoA dehydrogenase NAD binding" evidence="16">
    <location>
        <begin position="318"/>
        <end position="496"/>
    </location>
</feature>
<dbReference type="Gene3D" id="3.90.226.10">
    <property type="entry name" value="2-enoyl-CoA Hydratase, Chain A, domain 1"/>
    <property type="match status" value="1"/>
</dbReference>
<proteinExistence type="inferred from homology"/>
<evidence type="ECO:0000313" key="18">
    <source>
        <dbReference type="Proteomes" id="UP001548189"/>
    </source>
</evidence>
<dbReference type="PANTHER" id="PTHR43612">
    <property type="entry name" value="TRIFUNCTIONAL ENZYME SUBUNIT ALPHA"/>
    <property type="match status" value="1"/>
</dbReference>
<keyword evidence="5" id="KW-0276">Fatty acid metabolism</keyword>
<protein>
    <recommendedName>
        <fullName evidence="4">enoyl-CoA hydratase</fullName>
        <ecNumber evidence="4">4.2.1.17</ecNumber>
    </recommendedName>
</protein>
<feature type="domain" description="3-hydroxyacyl-CoA dehydrogenase C-terminal" evidence="15">
    <location>
        <begin position="498"/>
        <end position="593"/>
    </location>
</feature>
<accession>A0ABV2BUR9</accession>
<evidence type="ECO:0000256" key="11">
    <source>
        <dbReference type="ARBA" id="ARBA00023239"/>
    </source>
</evidence>
<comment type="similarity">
    <text evidence="14">Belongs to the enoyl-CoA hydratase/isomerase family.</text>
</comment>
<organism evidence="17 18">
    <name type="scientific">Aliikangiella maris</name>
    <dbReference type="NCBI Taxonomy" id="3162458"/>
    <lineage>
        <taxon>Bacteria</taxon>
        <taxon>Pseudomonadati</taxon>
        <taxon>Pseudomonadota</taxon>
        <taxon>Gammaproteobacteria</taxon>
        <taxon>Oceanospirillales</taxon>
        <taxon>Pleioneaceae</taxon>
        <taxon>Aliikangiella</taxon>
    </lineage>
</organism>
<evidence type="ECO:0000256" key="8">
    <source>
        <dbReference type="ARBA" id="ARBA00023027"/>
    </source>
</evidence>
<keyword evidence="9" id="KW-0443">Lipid metabolism</keyword>
<keyword evidence="11" id="KW-0456">Lyase</keyword>
<evidence type="ECO:0000256" key="6">
    <source>
        <dbReference type="ARBA" id="ARBA00022963"/>
    </source>
</evidence>
<comment type="catalytic activity">
    <reaction evidence="13">
        <text>a (3S)-3-hydroxyacyl-CoA + NAD(+) = a 3-oxoacyl-CoA + NADH + H(+)</text>
        <dbReference type="Rhea" id="RHEA:22432"/>
        <dbReference type="ChEBI" id="CHEBI:15378"/>
        <dbReference type="ChEBI" id="CHEBI:57318"/>
        <dbReference type="ChEBI" id="CHEBI:57540"/>
        <dbReference type="ChEBI" id="CHEBI:57945"/>
        <dbReference type="ChEBI" id="CHEBI:90726"/>
        <dbReference type="EC" id="1.1.1.35"/>
    </reaction>
</comment>
<dbReference type="RefSeq" id="WP_353896240.1">
    <property type="nucleotide sequence ID" value="NZ_JBEVCJ010000012.1"/>
</dbReference>
<dbReference type="InterPro" id="IPR001753">
    <property type="entry name" value="Enoyl-CoA_hydra/iso"/>
</dbReference>
<evidence type="ECO:0000256" key="5">
    <source>
        <dbReference type="ARBA" id="ARBA00022832"/>
    </source>
</evidence>
<comment type="pathway">
    <text evidence="1">Lipid metabolism; fatty acid beta-oxidation.</text>
</comment>
<dbReference type="CDD" id="cd06558">
    <property type="entry name" value="crotonase-like"/>
    <property type="match status" value="1"/>
</dbReference>
<keyword evidence="8" id="KW-0520">NAD</keyword>
<evidence type="ECO:0000256" key="9">
    <source>
        <dbReference type="ARBA" id="ARBA00023098"/>
    </source>
</evidence>
<dbReference type="Pfam" id="PF02737">
    <property type="entry name" value="3HCDH_N"/>
    <property type="match status" value="1"/>
</dbReference>
<dbReference type="InterPro" id="IPR018376">
    <property type="entry name" value="Enoyl-CoA_hyd/isom_CS"/>
</dbReference>
<comment type="similarity">
    <text evidence="3">In the N-terminal section; belongs to the enoyl-CoA hydratase/isomerase family.</text>
</comment>
<name>A0ABV2BUR9_9GAMM</name>
<evidence type="ECO:0000313" key="17">
    <source>
        <dbReference type="EMBL" id="MET1255655.1"/>
    </source>
</evidence>
<comment type="similarity">
    <text evidence="2">In the central section; belongs to the 3-hydroxyacyl-CoA dehydrogenase family.</text>
</comment>
<dbReference type="SUPFAM" id="SSF48179">
    <property type="entry name" value="6-phosphogluconate dehydrogenase C-terminal domain-like"/>
    <property type="match status" value="2"/>
</dbReference>